<dbReference type="Gene3D" id="3.40.50.1460">
    <property type="match status" value="1"/>
</dbReference>
<keyword evidence="2" id="KW-0677">Repeat</keyword>
<dbReference type="EMBL" id="SZQA01000034">
    <property type="protein sequence ID" value="TKK84467.1"/>
    <property type="molecule type" value="Genomic_DNA"/>
</dbReference>
<keyword evidence="7" id="KW-1185">Reference proteome</keyword>
<dbReference type="InterPro" id="IPR011600">
    <property type="entry name" value="Pept_C14_caspase"/>
</dbReference>
<gene>
    <name evidence="6" type="ORF">FDA94_29445</name>
</gene>
<dbReference type="OrthoDB" id="414967at2"/>
<dbReference type="SUPFAM" id="SSF52540">
    <property type="entry name" value="P-loop containing nucleoside triphosphate hydrolases"/>
    <property type="match status" value="1"/>
</dbReference>
<dbReference type="InterPro" id="IPR015943">
    <property type="entry name" value="WD40/YVTN_repeat-like_dom_sf"/>
</dbReference>
<dbReference type="SUPFAM" id="SSF52129">
    <property type="entry name" value="Caspase-like"/>
    <property type="match status" value="1"/>
</dbReference>
<evidence type="ECO:0000313" key="7">
    <source>
        <dbReference type="Proteomes" id="UP000308705"/>
    </source>
</evidence>
<dbReference type="InterPro" id="IPR049052">
    <property type="entry name" value="nSTAND1"/>
</dbReference>
<dbReference type="Pfam" id="PF20703">
    <property type="entry name" value="nSTAND1"/>
    <property type="match status" value="1"/>
</dbReference>
<dbReference type="Gene3D" id="2.130.10.10">
    <property type="entry name" value="YVTN repeat-like/Quinoprotein amine dehydrogenase"/>
    <property type="match status" value="3"/>
</dbReference>
<evidence type="ECO:0008006" key="8">
    <source>
        <dbReference type="Google" id="ProtNLM"/>
    </source>
</evidence>
<feature type="region of interest" description="Disordered" evidence="3">
    <location>
        <begin position="1"/>
        <end position="22"/>
    </location>
</feature>
<evidence type="ECO:0000259" key="4">
    <source>
        <dbReference type="Pfam" id="PF00656"/>
    </source>
</evidence>
<dbReference type="PANTHER" id="PTHR22847:SF637">
    <property type="entry name" value="WD REPEAT DOMAIN 5B"/>
    <property type="match status" value="1"/>
</dbReference>
<evidence type="ECO:0000256" key="1">
    <source>
        <dbReference type="ARBA" id="ARBA00022574"/>
    </source>
</evidence>
<feature type="region of interest" description="Disordered" evidence="3">
    <location>
        <begin position="250"/>
        <end position="281"/>
    </location>
</feature>
<keyword evidence="1" id="KW-0853">WD repeat</keyword>
<dbReference type="GO" id="GO:0004197">
    <property type="term" value="F:cysteine-type endopeptidase activity"/>
    <property type="evidence" value="ECO:0007669"/>
    <property type="project" value="InterPro"/>
</dbReference>
<dbReference type="PANTHER" id="PTHR22847">
    <property type="entry name" value="WD40 REPEAT PROTEIN"/>
    <property type="match status" value="1"/>
</dbReference>
<dbReference type="InterPro" id="IPR027417">
    <property type="entry name" value="P-loop_NTPase"/>
</dbReference>
<name>A0A4U3M9Z2_9ACTN</name>
<evidence type="ECO:0000259" key="5">
    <source>
        <dbReference type="Pfam" id="PF20703"/>
    </source>
</evidence>
<dbReference type="Pfam" id="PF00656">
    <property type="entry name" value="Peptidase_C14"/>
    <property type="match status" value="1"/>
</dbReference>
<feature type="domain" description="Novel STAND NTPase 1" evidence="5">
    <location>
        <begin position="295"/>
        <end position="638"/>
    </location>
</feature>
<dbReference type="InterPro" id="IPR029030">
    <property type="entry name" value="Caspase-like_dom_sf"/>
</dbReference>
<accession>A0A4U3M9Z2</accession>
<dbReference type="SUPFAM" id="SSF82171">
    <property type="entry name" value="DPP6 N-terminal domain-like"/>
    <property type="match status" value="2"/>
</dbReference>
<evidence type="ECO:0000313" key="6">
    <source>
        <dbReference type="EMBL" id="TKK84467.1"/>
    </source>
</evidence>
<organism evidence="6 7">
    <name type="scientific">Herbidospora galbida</name>
    <dbReference type="NCBI Taxonomy" id="2575442"/>
    <lineage>
        <taxon>Bacteria</taxon>
        <taxon>Bacillati</taxon>
        <taxon>Actinomycetota</taxon>
        <taxon>Actinomycetes</taxon>
        <taxon>Streptosporangiales</taxon>
        <taxon>Streptosporangiaceae</taxon>
        <taxon>Herbidospora</taxon>
    </lineage>
</organism>
<feature type="compositionally biased region" description="Low complexity" evidence="3">
    <location>
        <begin position="266"/>
        <end position="281"/>
    </location>
</feature>
<proteinExistence type="predicted"/>
<evidence type="ECO:0000256" key="2">
    <source>
        <dbReference type="ARBA" id="ARBA00022737"/>
    </source>
</evidence>
<dbReference type="NCBIfam" id="NF047832">
    <property type="entry name" value="caspase_w_EACC1"/>
    <property type="match status" value="1"/>
</dbReference>
<protein>
    <recommendedName>
        <fullName evidence="8">Peptidase C14 caspase domain-containing protein</fullName>
    </recommendedName>
</protein>
<feature type="domain" description="Peptidase C14 caspase" evidence="4">
    <location>
        <begin position="94"/>
        <end position="240"/>
    </location>
</feature>
<dbReference type="GO" id="GO:0006508">
    <property type="term" value="P:proteolysis"/>
    <property type="evidence" value="ECO:0007669"/>
    <property type="project" value="InterPro"/>
</dbReference>
<reference evidence="6 7" key="1">
    <citation type="submission" date="2019-04" db="EMBL/GenBank/DDBJ databases">
        <title>Herbidospora sp. NEAU-GS14.nov., a novel actinomycete isolated from soil.</title>
        <authorList>
            <person name="Han L."/>
        </authorList>
    </citation>
    <scope>NUCLEOTIDE SEQUENCE [LARGE SCALE GENOMIC DNA]</scope>
    <source>
        <strain evidence="6 7">NEAU-GS14</strain>
    </source>
</reference>
<evidence type="ECO:0000256" key="3">
    <source>
        <dbReference type="SAM" id="MobiDB-lite"/>
    </source>
</evidence>
<dbReference type="Proteomes" id="UP000308705">
    <property type="component" value="Unassembled WGS sequence"/>
</dbReference>
<sequence>MPYQSRPPLRSSEARPPVAPNEPRLLLAAPGVRVLVVGSGTHAAGSRIADIPAVPRTVADLGRCLVERAGLDPAGLEVLADPADPRVFGEVLVRNAAAARDVFVLYFVGHGLVGADRELYLATNATRDLTAGIAAHQALPFSVVREALAECPAPLRVVVLDCCSSGRAGGGLPDVVVETADQGMFLLAAADRDQAAWAREGDPYTTFTGALIEVLTTGDPAAPHVFTLDDVFRSMSGRLATAPRRLSTDYADRRPFAPNPARRRSFSSGASSLSPDAASDPSRCCSELADGMFSPYRGLAPFGPRDADVFFGRESLTNDLLDRVAEALPGTEPLIVVGPSGVGKSSLLHAGLVPALRHLAEVVTLSPARDLDLSSVHPSEGRPVVVVVDQFEQIFVTDVEARRAEFICDLGALAGTPNVVVVIGVRADFFGHCAAHPELVPALRRPVVVSPMTANQLRDAIEKPAHLAGLHLQEGLVDLLLEDFSTGVALPLLSHALLATWQDRENGTLTLTGYRAAGGVAHAVAQTADRTLNDLDLTDRTIARRLLVRLVRLGEGAPDTRRRLPLTALDDSTRAVLDRFVAARLVTADRDGVEIAHEILIRSWPQLRDWLDADRTSLLVEQQLTEAARHWDAENRDPGGLYRGARLALARQTAGASAALDPLARLFLGASIDHDLAQQRATIRRLRRRNLLAAVLGVLLLTTAAAGGFGLVQLQAANDAALTASARSLLGEALAVGDRDRGLALRFTATAHALQPSDEEARAALMRNLLYLHAMPITTVKGFNPHGAVVSEDGYRALTNQDGEVLVWDLSDSRRIRSHRLSADLGAGYELSLDATGTHALGAQTIPASNSDGVNTALTYWDLTDLTRPRAYPLQESADSSGQYRAKLSGDGRSALTGNWADPGPLTYWDLNDPQHPRAYPLSVETVASISLSADGNRALVAGLSTVALWDMTDPARPRRHSLLREAGSRRVSAIELSPDGQRAVTSREITPKGANDLVVWDLADPSRPRKHLLQISREAGTLATDFSANASYLLVADSYRPGAGSGTILLWNLRNFAKPRHHLLPTSIAPEEHAWIQLNSDGTLAMTAKFKHDGSTGSLHLWDLTNPEVPLGVPLPEGVDPSQVSSLSENGRRVLVGGYGDTANMWEIEKPSVTPIPLPVRKSMGTVFDVEISADGTRAITIGRTVEENAFPDYAVTLWNLVGSRPRPHVVIPMTKDTSFQVALSGDGTAALIESAVPQGEECGYPCLDQQKIELILWDLTDPAVPRSHPILLPHQGGSAERSANRISVRGDRALVAVGEQAMVIDLTDPVSPRLSPLPGSHPRILELSEDGSRAVTGGRKGAMLWVLEVSGHPRAHPVEAAEQFRLSPDGRRAFSFAPANAKFWDLTDPAAPTSSSLRTTRGDVWDAVLNSDGTKLLTSSRSHRVALWDISDPTTPQALPLPVPETWDSPYEVSLDSAGLRALTSDYWSLFTDGPQYSGSVTLWDFTALSRPLDSACAITGHGLTKDEWTRYLPAIPHHEICPQ</sequence>
<comment type="caution">
    <text evidence="6">The sequence shown here is derived from an EMBL/GenBank/DDBJ whole genome shotgun (WGS) entry which is preliminary data.</text>
</comment>